<gene>
    <name evidence="2" type="ORF">U0070_018620</name>
</gene>
<protein>
    <submittedName>
        <fullName evidence="2">Uncharacterized protein</fullName>
    </submittedName>
</protein>
<comment type="caution">
    <text evidence="2">The sequence shown here is derived from an EMBL/GenBank/DDBJ whole genome shotgun (WGS) entry which is preliminary data.</text>
</comment>
<feature type="compositionally biased region" description="Basic and acidic residues" evidence="1">
    <location>
        <begin position="1"/>
        <end position="13"/>
    </location>
</feature>
<feature type="region of interest" description="Disordered" evidence="1">
    <location>
        <begin position="1"/>
        <end position="21"/>
    </location>
</feature>
<reference evidence="2 3" key="1">
    <citation type="journal article" date="2023" name="bioRxiv">
        <title>Conserved and derived expression patterns and positive selection on dental genes reveal complex evolutionary context of ever-growing rodent molars.</title>
        <authorList>
            <person name="Calamari Z.T."/>
            <person name="Song A."/>
            <person name="Cohen E."/>
            <person name="Akter M."/>
            <person name="Roy R.D."/>
            <person name="Hallikas O."/>
            <person name="Christensen M.M."/>
            <person name="Li P."/>
            <person name="Marangoni P."/>
            <person name="Jernvall J."/>
            <person name="Klein O.D."/>
        </authorList>
    </citation>
    <scope>NUCLEOTIDE SEQUENCE [LARGE SCALE GENOMIC DNA]</scope>
    <source>
        <strain evidence="2">V071</strain>
    </source>
</reference>
<sequence length="195" mass="21497">MDTMKWVKQEENKAQPLPKNTHLFANTSSSVRWLGKLTDTGGFKQRSLVYPTATTDRDVLSALARSRKAHVSQHTSGSLNALSYVPSQRTDVKGECIQETTRSCDCVEALQGLLGVAVPTPYNCCRVQPSPPFYIHPLMSGGVFFQFHPSLGSPGSNWRKDSQVVNEIVLQFSSGVDRDMHNDQESVFPPCALGI</sequence>
<evidence type="ECO:0000313" key="3">
    <source>
        <dbReference type="Proteomes" id="UP001488838"/>
    </source>
</evidence>
<dbReference type="EMBL" id="JBBHLL010000093">
    <property type="protein sequence ID" value="KAK7817656.1"/>
    <property type="molecule type" value="Genomic_DNA"/>
</dbReference>
<accession>A0AAW0IUA4</accession>
<dbReference type="AlphaFoldDB" id="A0AAW0IUA4"/>
<evidence type="ECO:0000313" key="2">
    <source>
        <dbReference type="EMBL" id="KAK7817656.1"/>
    </source>
</evidence>
<organism evidence="2 3">
    <name type="scientific">Myodes glareolus</name>
    <name type="common">Bank vole</name>
    <name type="synonym">Clethrionomys glareolus</name>
    <dbReference type="NCBI Taxonomy" id="447135"/>
    <lineage>
        <taxon>Eukaryota</taxon>
        <taxon>Metazoa</taxon>
        <taxon>Chordata</taxon>
        <taxon>Craniata</taxon>
        <taxon>Vertebrata</taxon>
        <taxon>Euteleostomi</taxon>
        <taxon>Mammalia</taxon>
        <taxon>Eutheria</taxon>
        <taxon>Euarchontoglires</taxon>
        <taxon>Glires</taxon>
        <taxon>Rodentia</taxon>
        <taxon>Myomorpha</taxon>
        <taxon>Muroidea</taxon>
        <taxon>Cricetidae</taxon>
        <taxon>Arvicolinae</taxon>
        <taxon>Myodes</taxon>
    </lineage>
</organism>
<name>A0AAW0IUA4_MYOGA</name>
<dbReference type="Proteomes" id="UP001488838">
    <property type="component" value="Unassembled WGS sequence"/>
</dbReference>
<proteinExistence type="predicted"/>
<keyword evidence="3" id="KW-1185">Reference proteome</keyword>
<evidence type="ECO:0000256" key="1">
    <source>
        <dbReference type="SAM" id="MobiDB-lite"/>
    </source>
</evidence>